<dbReference type="EMBL" id="SMTF01000004">
    <property type="protein sequence ID" value="TDK25080.1"/>
    <property type="molecule type" value="Genomic_DNA"/>
</dbReference>
<dbReference type="GO" id="GO:0032259">
    <property type="term" value="P:methylation"/>
    <property type="evidence" value="ECO:0007669"/>
    <property type="project" value="UniProtKB-KW"/>
</dbReference>
<protein>
    <submittedName>
        <fullName evidence="1">Class I SAM-dependent methyltransferase</fullName>
    </submittedName>
</protein>
<sequence length="249" mass="28180">MSLYERVTELHGHRPWGSVLDAGTGQSSMRWLLGLDTERWTAVTGSPLMADKTRAEIGDRMRGDDRLVVGNWLDPALLEAERYDTVVADYLLGAIEGFAPYWQEQLFARLRPLVGKRLYVVGLEPYVHGVPDEPEGYLVNRIGRLRDACLLMAGDQPYREYPLDWTLERLQQSGFRVVDAERIPIRYGARFINSQLDMCTRALAKLEDRALAVALLAHVEALRRRCLAAITQHGGLRHGHDYIVVAEPT</sequence>
<keyword evidence="1" id="KW-0808">Transferase</keyword>
<dbReference type="CDD" id="cd02440">
    <property type="entry name" value="AdoMet_MTases"/>
    <property type="match status" value="1"/>
</dbReference>
<keyword evidence="2" id="KW-1185">Reference proteome</keyword>
<dbReference type="SUPFAM" id="SSF53335">
    <property type="entry name" value="S-adenosyl-L-methionine-dependent methyltransferases"/>
    <property type="match status" value="1"/>
</dbReference>
<dbReference type="Gene3D" id="3.40.50.150">
    <property type="entry name" value="Vaccinia Virus protein VP39"/>
    <property type="match status" value="1"/>
</dbReference>
<dbReference type="Proteomes" id="UP000294796">
    <property type="component" value="Unassembled WGS sequence"/>
</dbReference>
<gene>
    <name evidence="1" type="ORF">E2F46_07905</name>
</gene>
<reference evidence="1 2" key="1">
    <citation type="submission" date="2019-03" db="EMBL/GenBank/DDBJ databases">
        <title>Luteimonas zhaokaii sp.nov., isolated from the rectal contents of Plateau pika in Yushu, Qinghai Province, China.</title>
        <authorList>
            <person name="Zhang G."/>
        </authorList>
    </citation>
    <scope>NUCLEOTIDE SEQUENCE [LARGE SCALE GENOMIC DNA]</scope>
    <source>
        <strain evidence="1 2">B9</strain>
    </source>
</reference>
<dbReference type="AlphaFoldDB" id="A0A4R5TVI9"/>
<dbReference type="InterPro" id="IPR029063">
    <property type="entry name" value="SAM-dependent_MTases_sf"/>
</dbReference>
<comment type="caution">
    <text evidence="1">The sequence shown here is derived from an EMBL/GenBank/DDBJ whole genome shotgun (WGS) entry which is preliminary data.</text>
</comment>
<organism evidence="1 2">
    <name type="scientific">Luteimonas aestuarii</name>
    <dbReference type="NCBI Taxonomy" id="453837"/>
    <lineage>
        <taxon>Bacteria</taxon>
        <taxon>Pseudomonadati</taxon>
        <taxon>Pseudomonadota</taxon>
        <taxon>Gammaproteobacteria</taxon>
        <taxon>Lysobacterales</taxon>
        <taxon>Lysobacteraceae</taxon>
        <taxon>Luteimonas</taxon>
    </lineage>
</organism>
<accession>A0A4R5TVI9</accession>
<keyword evidence="1" id="KW-0489">Methyltransferase</keyword>
<dbReference type="GO" id="GO:0008168">
    <property type="term" value="F:methyltransferase activity"/>
    <property type="evidence" value="ECO:0007669"/>
    <property type="project" value="UniProtKB-KW"/>
</dbReference>
<proteinExistence type="predicted"/>
<evidence type="ECO:0000313" key="1">
    <source>
        <dbReference type="EMBL" id="TDK25080.1"/>
    </source>
</evidence>
<dbReference type="RefSeq" id="WP_133321532.1">
    <property type="nucleotide sequence ID" value="NZ_SMTF01000004.1"/>
</dbReference>
<dbReference type="OrthoDB" id="7558956at2"/>
<evidence type="ECO:0000313" key="2">
    <source>
        <dbReference type="Proteomes" id="UP000294796"/>
    </source>
</evidence>
<name>A0A4R5TVI9_9GAMM</name>